<dbReference type="Proteomes" id="UP000554235">
    <property type="component" value="Unassembled WGS sequence"/>
</dbReference>
<dbReference type="AlphaFoldDB" id="A0A8H4L2J9"/>
<sequence>MASSTAVAAAAPVLFEDYLKQYDDVVKPPIPKMSQYRALRGKSVSSLKRVYSGPPSEGSHLAEGDCYPRLDTPTLARSTIPRKRSKSVASVTFARRRPPPSPTVATQTTAPPHLVSSVSAGSRGVALIKGLAESVTGVIGGLTPRSAVSAVGRGHGATGSRQASPSPTPTPRSPAPSLLPSPSAPSFASAS</sequence>
<proteinExistence type="predicted"/>
<protein>
    <submittedName>
        <fullName evidence="2">Uncharacterized protein</fullName>
    </submittedName>
</protein>
<dbReference type="EMBL" id="JAADYS010001929">
    <property type="protein sequence ID" value="KAF4460482.1"/>
    <property type="molecule type" value="Genomic_DNA"/>
</dbReference>
<accession>A0A8H4L2J9</accession>
<evidence type="ECO:0000313" key="3">
    <source>
        <dbReference type="Proteomes" id="UP000554235"/>
    </source>
</evidence>
<organism evidence="2 3">
    <name type="scientific">Fusarium albosuccineum</name>
    <dbReference type="NCBI Taxonomy" id="1237068"/>
    <lineage>
        <taxon>Eukaryota</taxon>
        <taxon>Fungi</taxon>
        <taxon>Dikarya</taxon>
        <taxon>Ascomycota</taxon>
        <taxon>Pezizomycotina</taxon>
        <taxon>Sordariomycetes</taxon>
        <taxon>Hypocreomycetidae</taxon>
        <taxon>Hypocreales</taxon>
        <taxon>Nectriaceae</taxon>
        <taxon>Fusarium</taxon>
        <taxon>Fusarium decemcellulare species complex</taxon>
    </lineage>
</organism>
<keyword evidence="3" id="KW-1185">Reference proteome</keyword>
<evidence type="ECO:0000256" key="1">
    <source>
        <dbReference type="SAM" id="MobiDB-lite"/>
    </source>
</evidence>
<reference evidence="2 3" key="1">
    <citation type="submission" date="2020-01" db="EMBL/GenBank/DDBJ databases">
        <title>Identification and distribution of gene clusters putatively required for synthesis of sphingolipid metabolism inhibitors in phylogenetically diverse species of the filamentous fungus Fusarium.</title>
        <authorList>
            <person name="Kim H.-S."/>
            <person name="Busman M."/>
            <person name="Brown D.W."/>
            <person name="Divon H."/>
            <person name="Uhlig S."/>
            <person name="Proctor R.H."/>
        </authorList>
    </citation>
    <scope>NUCLEOTIDE SEQUENCE [LARGE SCALE GENOMIC DNA]</scope>
    <source>
        <strain evidence="2 3">NRRL 20459</strain>
    </source>
</reference>
<feature type="region of interest" description="Disordered" evidence="1">
    <location>
        <begin position="80"/>
        <end position="115"/>
    </location>
</feature>
<comment type="caution">
    <text evidence="2">The sequence shown here is derived from an EMBL/GenBank/DDBJ whole genome shotgun (WGS) entry which is preliminary data.</text>
</comment>
<evidence type="ECO:0000313" key="2">
    <source>
        <dbReference type="EMBL" id="KAF4460482.1"/>
    </source>
</evidence>
<feature type="non-terminal residue" evidence="2">
    <location>
        <position position="191"/>
    </location>
</feature>
<feature type="compositionally biased region" description="Pro residues" evidence="1">
    <location>
        <begin position="166"/>
        <end position="183"/>
    </location>
</feature>
<feature type="region of interest" description="Disordered" evidence="1">
    <location>
        <begin position="148"/>
        <end position="191"/>
    </location>
</feature>
<gene>
    <name evidence="2" type="ORF">FALBO_12730</name>
</gene>
<name>A0A8H4L2J9_9HYPO</name>